<feature type="region of interest" description="Disordered" evidence="1">
    <location>
        <begin position="24"/>
        <end position="89"/>
    </location>
</feature>
<comment type="caution">
    <text evidence="3">The sequence shown here is derived from an EMBL/GenBank/DDBJ whole genome shotgun (WGS) entry which is preliminary data.</text>
</comment>
<keyword evidence="2" id="KW-0732">Signal</keyword>
<dbReference type="Proteomes" id="UP000322791">
    <property type="component" value="Unassembled WGS sequence"/>
</dbReference>
<feature type="compositionally biased region" description="Basic and acidic residues" evidence="1">
    <location>
        <begin position="33"/>
        <end position="42"/>
    </location>
</feature>
<sequence length="89" mass="9077">MTAAHFLRTGLLALTFTAALAGCNTGNGSGETNVERGADKNTDPAALNPQASDSAAAGLQSDTTHNPTGRQVYEQAGDSKDRNNDGIAD</sequence>
<evidence type="ECO:0000256" key="1">
    <source>
        <dbReference type="SAM" id="MobiDB-lite"/>
    </source>
</evidence>
<feature type="chain" id="PRO_5023138034" description="Lipoprotein" evidence="2">
    <location>
        <begin position="22"/>
        <end position="89"/>
    </location>
</feature>
<gene>
    <name evidence="3" type="ORF">FY528_02760</name>
</gene>
<feature type="compositionally biased region" description="Basic and acidic residues" evidence="1">
    <location>
        <begin position="77"/>
        <end position="89"/>
    </location>
</feature>
<organism evidence="3 4">
    <name type="scientific">Hymenobacter lutimineralis</name>
    <dbReference type="NCBI Taxonomy" id="2606448"/>
    <lineage>
        <taxon>Bacteria</taxon>
        <taxon>Pseudomonadati</taxon>
        <taxon>Bacteroidota</taxon>
        <taxon>Cytophagia</taxon>
        <taxon>Cytophagales</taxon>
        <taxon>Hymenobacteraceae</taxon>
        <taxon>Hymenobacter</taxon>
    </lineage>
</organism>
<evidence type="ECO:0008006" key="5">
    <source>
        <dbReference type="Google" id="ProtNLM"/>
    </source>
</evidence>
<proteinExistence type="predicted"/>
<reference evidence="3 4" key="1">
    <citation type="submission" date="2019-08" db="EMBL/GenBank/DDBJ databases">
        <authorList>
            <person name="Seo M.-J."/>
        </authorList>
    </citation>
    <scope>NUCLEOTIDE SEQUENCE [LARGE SCALE GENOMIC DNA]</scope>
    <source>
        <strain evidence="3 4">KIGAM108</strain>
    </source>
</reference>
<evidence type="ECO:0000313" key="3">
    <source>
        <dbReference type="EMBL" id="TYZ13348.1"/>
    </source>
</evidence>
<dbReference type="AlphaFoldDB" id="A0A5D6VF71"/>
<feature type="compositionally biased region" description="Polar residues" evidence="1">
    <location>
        <begin position="60"/>
        <end position="69"/>
    </location>
</feature>
<evidence type="ECO:0000256" key="2">
    <source>
        <dbReference type="SAM" id="SignalP"/>
    </source>
</evidence>
<name>A0A5D6VF71_9BACT</name>
<dbReference type="RefSeq" id="WP_149069465.1">
    <property type="nucleotide sequence ID" value="NZ_VTHL01000002.1"/>
</dbReference>
<dbReference type="EMBL" id="VTHL01000002">
    <property type="protein sequence ID" value="TYZ13348.1"/>
    <property type="molecule type" value="Genomic_DNA"/>
</dbReference>
<feature type="signal peptide" evidence="2">
    <location>
        <begin position="1"/>
        <end position="21"/>
    </location>
</feature>
<protein>
    <recommendedName>
        <fullName evidence="5">Lipoprotein</fullName>
    </recommendedName>
</protein>
<keyword evidence="4" id="KW-1185">Reference proteome</keyword>
<evidence type="ECO:0000313" key="4">
    <source>
        <dbReference type="Proteomes" id="UP000322791"/>
    </source>
</evidence>
<accession>A0A5D6VF71</accession>